<dbReference type="InterPro" id="IPR036249">
    <property type="entry name" value="Thioredoxin-like_sf"/>
</dbReference>
<dbReference type="AlphaFoldDB" id="A0A2A4I243"/>
<dbReference type="InterPro" id="IPR051924">
    <property type="entry name" value="GST_Kappa/NadH"/>
</dbReference>
<dbReference type="Proteomes" id="UP000218784">
    <property type="component" value="Unassembled WGS sequence"/>
</dbReference>
<dbReference type="GO" id="GO:0016491">
    <property type="term" value="F:oxidoreductase activity"/>
    <property type="evidence" value="ECO:0007669"/>
    <property type="project" value="InterPro"/>
</dbReference>
<dbReference type="GO" id="GO:0018845">
    <property type="term" value="F:2-hydroxychromene-2-carboxylate isomerase activity"/>
    <property type="evidence" value="ECO:0007669"/>
    <property type="project" value="UniProtKB-UniRule"/>
</dbReference>
<comment type="catalytic activity">
    <reaction evidence="1">
        <text>2-hydroxychromene-2-carboxylate = (3E)-4-(2-hydroxyphenyl)-2-oxobut-3-enoate</text>
        <dbReference type="Rhea" id="RHEA:27401"/>
        <dbReference type="ChEBI" id="CHEBI:59350"/>
        <dbReference type="ChEBI" id="CHEBI:59353"/>
        <dbReference type="EC" id="5.99.1.4"/>
    </reaction>
</comment>
<accession>A0A2A4I243</accession>
<gene>
    <name evidence="4" type="ORF">COA17_00480</name>
</gene>
<keyword evidence="5" id="KW-1185">Reference proteome</keyword>
<protein>
    <recommendedName>
        <fullName evidence="1">2-hydroxychromene-2-carboxylate isomerase</fullName>
        <ecNumber evidence="1">5.99.1.4</ecNumber>
    </recommendedName>
</protein>
<keyword evidence="1" id="KW-0413">Isomerase</keyword>
<dbReference type="SUPFAM" id="SSF52833">
    <property type="entry name" value="Thioredoxin-like"/>
    <property type="match status" value="1"/>
</dbReference>
<dbReference type="Gene3D" id="3.40.30.10">
    <property type="entry name" value="Glutaredoxin"/>
    <property type="match status" value="1"/>
</dbReference>
<dbReference type="EC" id="5.99.1.4" evidence="1"/>
<dbReference type="PANTHER" id="PTHR42943">
    <property type="entry name" value="GLUTATHIONE S-TRANSFERASE KAPPA"/>
    <property type="match status" value="1"/>
</dbReference>
<feature type="active site" description="Nucleophile" evidence="2">
    <location>
        <position position="12"/>
    </location>
</feature>
<organism evidence="4 5">
    <name type="scientific">Sphingomonas ginsenosidimutans</name>
    <dbReference type="NCBI Taxonomy" id="862134"/>
    <lineage>
        <taxon>Bacteria</taxon>
        <taxon>Pseudomonadati</taxon>
        <taxon>Pseudomonadota</taxon>
        <taxon>Alphaproteobacteria</taxon>
        <taxon>Sphingomonadales</taxon>
        <taxon>Sphingomonadaceae</taxon>
        <taxon>Sphingomonas</taxon>
    </lineage>
</organism>
<sequence>MLSFDCFWSFRSPYSYLLMPRLEALLRDHDVACRMRIVRPIAVRQASFFSNADPLWTGYLLRDTLRTAEFLGMPFRWPRPDPVVMDRATRTYLAEQPYIHRLSRLGQLACERGAGVAFAAAVSRLLWDGGTDDWHVGDHLARAVAPLGFDLAEMDAVVATEGERLAAAIVANEVDQRAAGHYGVPLMAFQDEPFFGQDRLDQLIWRLQQAGMTARCVR</sequence>
<dbReference type="Pfam" id="PF01323">
    <property type="entry name" value="DSBA"/>
    <property type="match status" value="1"/>
</dbReference>
<evidence type="ECO:0000313" key="5">
    <source>
        <dbReference type="Proteomes" id="UP000218784"/>
    </source>
</evidence>
<dbReference type="PANTHER" id="PTHR42943:SF2">
    <property type="entry name" value="GLUTATHIONE S-TRANSFERASE KAPPA 1"/>
    <property type="match status" value="1"/>
</dbReference>
<name>A0A2A4I243_9SPHN</name>
<feature type="domain" description="DSBA-like thioredoxin" evidence="3">
    <location>
        <begin position="5"/>
        <end position="204"/>
    </location>
</feature>
<reference evidence="4 5" key="1">
    <citation type="submission" date="2017-09" db="EMBL/GenBank/DDBJ databases">
        <title>Sphingomonas ginsenosidimutans KACC 14949, whole genome shotgun sequence.</title>
        <authorList>
            <person name="Feng G."/>
            <person name="Zhu H."/>
        </authorList>
    </citation>
    <scope>NUCLEOTIDE SEQUENCE [LARGE SCALE GENOMIC DNA]</scope>
    <source>
        <strain evidence="4 5">KACC 14949</strain>
    </source>
</reference>
<dbReference type="RefSeq" id="WP_096609466.1">
    <property type="nucleotide sequence ID" value="NZ_NWVD01000001.1"/>
</dbReference>
<evidence type="ECO:0000256" key="1">
    <source>
        <dbReference type="PIRNR" id="PIRNR006386"/>
    </source>
</evidence>
<proteinExistence type="inferred from homology"/>
<dbReference type="PIRSF" id="PIRSF006386">
    <property type="entry name" value="HCCAis_GSTk"/>
    <property type="match status" value="1"/>
</dbReference>
<dbReference type="EMBL" id="NWVD01000001">
    <property type="protein sequence ID" value="PCG09988.1"/>
    <property type="molecule type" value="Genomic_DNA"/>
</dbReference>
<dbReference type="InterPro" id="IPR014440">
    <property type="entry name" value="HCCAis_GSTk"/>
</dbReference>
<evidence type="ECO:0000313" key="4">
    <source>
        <dbReference type="EMBL" id="PCG09988.1"/>
    </source>
</evidence>
<comment type="similarity">
    <text evidence="1">Belongs to the GST superfamily. NadH family.</text>
</comment>
<evidence type="ECO:0000256" key="2">
    <source>
        <dbReference type="PIRSR" id="PIRSR006386-1"/>
    </source>
</evidence>
<comment type="caution">
    <text evidence="4">The sequence shown here is derived from an EMBL/GenBank/DDBJ whole genome shotgun (WGS) entry which is preliminary data.</text>
</comment>
<evidence type="ECO:0000259" key="3">
    <source>
        <dbReference type="Pfam" id="PF01323"/>
    </source>
</evidence>
<dbReference type="InterPro" id="IPR001853">
    <property type="entry name" value="DSBA-like_thioredoxin_dom"/>
</dbReference>